<dbReference type="GO" id="GO:0019901">
    <property type="term" value="F:protein kinase binding"/>
    <property type="evidence" value="ECO:0007669"/>
    <property type="project" value="TreeGrafter"/>
</dbReference>
<evidence type="ECO:0000259" key="4">
    <source>
        <dbReference type="Pfam" id="PF16561"/>
    </source>
</evidence>
<dbReference type="AlphaFoldDB" id="H2AP82"/>
<feature type="compositionally biased region" description="Basic and acidic residues" evidence="3">
    <location>
        <begin position="181"/>
        <end position="226"/>
    </location>
</feature>
<evidence type="ECO:0000256" key="1">
    <source>
        <dbReference type="ARBA" id="ARBA00022553"/>
    </source>
</evidence>
<dbReference type="STRING" id="1071382.H2AP82"/>
<evidence type="ECO:0000256" key="3">
    <source>
        <dbReference type="SAM" id="MobiDB-lite"/>
    </source>
</evidence>
<dbReference type="EMBL" id="HE650821">
    <property type="protein sequence ID" value="CCF56182.1"/>
    <property type="molecule type" value="Genomic_DNA"/>
</dbReference>
<dbReference type="Pfam" id="PF16561">
    <property type="entry name" value="AMPK1_CBM"/>
    <property type="match status" value="1"/>
</dbReference>
<dbReference type="Gene3D" id="2.60.40.10">
    <property type="entry name" value="Immunoglobulins"/>
    <property type="match status" value="1"/>
</dbReference>
<organism evidence="5 6">
    <name type="scientific">Kazachstania africana (strain ATCC 22294 / BCRC 22015 / CBS 2517 / CECT 1963 / NBRC 1671 / NRRL Y-8276)</name>
    <name type="common">Yeast</name>
    <name type="synonym">Kluyveromyces africanus</name>
    <dbReference type="NCBI Taxonomy" id="1071382"/>
    <lineage>
        <taxon>Eukaryota</taxon>
        <taxon>Fungi</taxon>
        <taxon>Dikarya</taxon>
        <taxon>Ascomycota</taxon>
        <taxon>Saccharomycotina</taxon>
        <taxon>Saccharomycetes</taxon>
        <taxon>Saccharomycetales</taxon>
        <taxon>Saccharomycetaceae</taxon>
        <taxon>Kazachstania</taxon>
    </lineage>
</organism>
<feature type="domain" description="AMP-activated protein kinase glycogen-binding" evidence="4">
    <location>
        <begin position="7"/>
        <end position="91"/>
    </location>
</feature>
<proteinExistence type="inferred from homology"/>
<keyword evidence="6" id="KW-1185">Reference proteome</keyword>
<feature type="region of interest" description="Disordered" evidence="3">
    <location>
        <begin position="165"/>
        <end position="236"/>
    </location>
</feature>
<dbReference type="OrthoDB" id="5976022at2759"/>
<dbReference type="InterPro" id="IPR032640">
    <property type="entry name" value="AMPK1_CBM"/>
</dbReference>
<dbReference type="InterPro" id="IPR050827">
    <property type="entry name" value="CRP1_MDG1_kinase"/>
</dbReference>
<keyword evidence="1" id="KW-0597">Phosphoprotein</keyword>
<reference evidence="5 6" key="1">
    <citation type="journal article" date="2011" name="Proc. Natl. Acad. Sci. U.S.A.">
        <title>Evolutionary erosion of yeast sex chromosomes by mating-type switching accidents.</title>
        <authorList>
            <person name="Gordon J.L."/>
            <person name="Armisen D."/>
            <person name="Proux-Wera E."/>
            <person name="Oheigeartaigh S.S."/>
            <person name="Byrne K.P."/>
            <person name="Wolfe K.H."/>
        </authorList>
    </citation>
    <scope>NUCLEOTIDE SEQUENCE [LARGE SCALE GENOMIC DNA]</scope>
    <source>
        <strain evidence="6">ATCC 22294 / BCRC 22015 / CBS 2517 / CECT 1963 / NBRC 1671 / NRRL Y-8276</strain>
    </source>
</reference>
<protein>
    <recommendedName>
        <fullName evidence="4">AMP-activated protein kinase glycogen-binding domain-containing protein</fullName>
    </recommendedName>
</protein>
<dbReference type="PANTHER" id="PTHR10343">
    <property type="entry name" value="5'-AMP-ACTIVATED PROTEIN KINASE , BETA SUBUNIT"/>
    <property type="match status" value="1"/>
</dbReference>
<dbReference type="FunCoup" id="H2AP82">
    <property type="interactions" value="38"/>
</dbReference>
<sequence>MSKCIYKFNWCGSAGEVILTGTFDNWGQSITLDKINDELFSKKLEFPKEKAALDGKIFFKFIVDGEWKTSGNYNVETDDKGNLNNFLLVEDLTKQKIKIKRRFRRNKATGEKELLVTETYRLDEDDNVVELIESIDHLKLQKDKESGSNNDGSVRIAELYEIKYDDESDQSSDDNNSGLVKEPKVVNENKAKEEEPKKESVKKVKQEAKKEKKSTPQEKKSPDKKGLMKKVKKIFN</sequence>
<dbReference type="PANTHER" id="PTHR10343:SF81">
    <property type="entry name" value="CRUCIFORM DNA-RECOGNIZING PROTEIN 1-RELATED"/>
    <property type="match status" value="1"/>
</dbReference>
<dbReference type="InParanoid" id="H2AP82"/>
<dbReference type="GO" id="GO:0031588">
    <property type="term" value="C:nucleotide-activated protein kinase complex"/>
    <property type="evidence" value="ECO:0007669"/>
    <property type="project" value="TreeGrafter"/>
</dbReference>
<dbReference type="GO" id="GO:0007165">
    <property type="term" value="P:signal transduction"/>
    <property type="evidence" value="ECO:0007669"/>
    <property type="project" value="TreeGrafter"/>
</dbReference>
<dbReference type="KEGG" id="kaf:KAFR_0A07480"/>
<dbReference type="GO" id="GO:0005737">
    <property type="term" value="C:cytoplasm"/>
    <property type="evidence" value="ECO:0007669"/>
    <property type="project" value="TreeGrafter"/>
</dbReference>
<dbReference type="eggNOG" id="KOG1616">
    <property type="taxonomic scope" value="Eukaryota"/>
</dbReference>
<dbReference type="GO" id="GO:0005634">
    <property type="term" value="C:nucleus"/>
    <property type="evidence" value="ECO:0007669"/>
    <property type="project" value="TreeGrafter"/>
</dbReference>
<dbReference type="InterPro" id="IPR014756">
    <property type="entry name" value="Ig_E-set"/>
</dbReference>
<evidence type="ECO:0000313" key="6">
    <source>
        <dbReference type="Proteomes" id="UP000005220"/>
    </source>
</evidence>
<feature type="compositionally biased region" description="Basic residues" evidence="3">
    <location>
        <begin position="227"/>
        <end position="236"/>
    </location>
</feature>
<evidence type="ECO:0000256" key="2">
    <source>
        <dbReference type="ARBA" id="ARBA00038216"/>
    </source>
</evidence>
<dbReference type="Proteomes" id="UP000005220">
    <property type="component" value="Chromosome 1"/>
</dbReference>
<gene>
    <name evidence="5" type="primary">KAFR0A07480</name>
    <name evidence="5" type="ORF">KAFR_0A07480</name>
</gene>
<dbReference type="InterPro" id="IPR013783">
    <property type="entry name" value="Ig-like_fold"/>
</dbReference>
<dbReference type="HOGENOM" id="CLU_1175578_0_0_1"/>
<dbReference type="GeneID" id="13886393"/>
<name>H2AP82_KAZAF</name>
<evidence type="ECO:0000313" key="5">
    <source>
        <dbReference type="EMBL" id="CCF56182.1"/>
    </source>
</evidence>
<comment type="similarity">
    <text evidence="2">Belongs to the CRP1/MDG1 family.</text>
</comment>
<dbReference type="RefSeq" id="XP_003955317.1">
    <property type="nucleotide sequence ID" value="XM_003955268.1"/>
</dbReference>
<dbReference type="SUPFAM" id="SSF81296">
    <property type="entry name" value="E set domains"/>
    <property type="match status" value="1"/>
</dbReference>
<accession>H2AP82</accession>
<dbReference type="CDD" id="cd02859">
    <property type="entry name" value="E_set_AMPKbeta_like_N"/>
    <property type="match status" value="1"/>
</dbReference>